<organism evidence="2 3">
    <name type="scientific">Modicisalibacter zincidurans</name>
    <dbReference type="NCBI Taxonomy" id="1178777"/>
    <lineage>
        <taxon>Bacteria</taxon>
        <taxon>Pseudomonadati</taxon>
        <taxon>Pseudomonadota</taxon>
        <taxon>Gammaproteobacteria</taxon>
        <taxon>Oceanospirillales</taxon>
        <taxon>Halomonadaceae</taxon>
        <taxon>Modicisalibacter</taxon>
    </lineage>
</organism>
<evidence type="ECO:0000313" key="3">
    <source>
        <dbReference type="Proteomes" id="UP001500074"/>
    </source>
</evidence>
<dbReference type="EMBL" id="BAABKI010000028">
    <property type="protein sequence ID" value="GAA5178450.1"/>
    <property type="molecule type" value="Genomic_DNA"/>
</dbReference>
<keyword evidence="3" id="KW-1185">Reference proteome</keyword>
<feature type="compositionally biased region" description="Basic and acidic residues" evidence="1">
    <location>
        <begin position="9"/>
        <end position="20"/>
    </location>
</feature>
<dbReference type="Proteomes" id="UP001500074">
    <property type="component" value="Unassembled WGS sequence"/>
</dbReference>
<feature type="region of interest" description="Disordered" evidence="1">
    <location>
        <begin position="1"/>
        <end position="28"/>
    </location>
</feature>
<evidence type="ECO:0000256" key="1">
    <source>
        <dbReference type="SAM" id="MobiDB-lite"/>
    </source>
</evidence>
<evidence type="ECO:0000313" key="2">
    <source>
        <dbReference type="EMBL" id="GAA5178450.1"/>
    </source>
</evidence>
<gene>
    <name evidence="2" type="ORF">GCM10023342_28950</name>
</gene>
<comment type="caution">
    <text evidence="2">The sequence shown here is derived from an EMBL/GenBank/DDBJ whole genome shotgun (WGS) entry which is preliminary data.</text>
</comment>
<protein>
    <submittedName>
        <fullName evidence="2">Uncharacterized protein</fullName>
    </submittedName>
</protein>
<reference evidence="3" key="1">
    <citation type="journal article" date="2019" name="Int. J. Syst. Evol. Microbiol.">
        <title>The Global Catalogue of Microorganisms (GCM) 10K type strain sequencing project: providing services to taxonomists for standard genome sequencing and annotation.</title>
        <authorList>
            <consortium name="The Broad Institute Genomics Platform"/>
            <consortium name="The Broad Institute Genome Sequencing Center for Infectious Disease"/>
            <person name="Wu L."/>
            <person name="Ma J."/>
        </authorList>
    </citation>
    <scope>NUCLEOTIDE SEQUENCE [LARGE SCALE GENOMIC DNA]</scope>
    <source>
        <strain evidence="3">JCM 18472</strain>
    </source>
</reference>
<name>A0ABP9RJX2_9GAMM</name>
<sequence>MAVEAVDAGDLKALPDDRETGMAGEGAATGAEFDVGHAMVRVNGDNGYIAMQVSGLEGFQGTGFMDSGDSQGDLDGLLNFHRRSAWLSS</sequence>
<accession>A0ABP9RJX2</accession>
<proteinExistence type="predicted"/>